<protein>
    <recommendedName>
        <fullName evidence="5">Endosomal spry domain-containing protein</fullName>
    </recommendedName>
</protein>
<proteinExistence type="predicted"/>
<feature type="compositionally biased region" description="Polar residues" evidence="1">
    <location>
        <begin position="261"/>
        <end position="273"/>
    </location>
</feature>
<organism evidence="3 4">
    <name type="scientific">Gomphillus americanus</name>
    <dbReference type="NCBI Taxonomy" id="1940652"/>
    <lineage>
        <taxon>Eukaryota</taxon>
        <taxon>Fungi</taxon>
        <taxon>Dikarya</taxon>
        <taxon>Ascomycota</taxon>
        <taxon>Pezizomycotina</taxon>
        <taxon>Lecanoromycetes</taxon>
        <taxon>OSLEUM clade</taxon>
        <taxon>Ostropomycetidae</taxon>
        <taxon>Ostropales</taxon>
        <taxon>Graphidaceae</taxon>
        <taxon>Gomphilloideae</taxon>
        <taxon>Gomphillus</taxon>
    </lineage>
</organism>
<evidence type="ECO:0000256" key="2">
    <source>
        <dbReference type="SAM" id="Phobius"/>
    </source>
</evidence>
<dbReference type="Proteomes" id="UP000664169">
    <property type="component" value="Unassembled WGS sequence"/>
</dbReference>
<feature type="compositionally biased region" description="Polar residues" evidence="1">
    <location>
        <begin position="115"/>
        <end position="126"/>
    </location>
</feature>
<feature type="compositionally biased region" description="Polar residues" evidence="1">
    <location>
        <begin position="288"/>
        <end position="297"/>
    </location>
</feature>
<reference evidence="3" key="1">
    <citation type="submission" date="2021-03" db="EMBL/GenBank/DDBJ databases">
        <authorList>
            <person name="Tagirdzhanova G."/>
        </authorList>
    </citation>
    <scope>NUCLEOTIDE SEQUENCE</scope>
</reference>
<evidence type="ECO:0008006" key="5">
    <source>
        <dbReference type="Google" id="ProtNLM"/>
    </source>
</evidence>
<evidence type="ECO:0000313" key="4">
    <source>
        <dbReference type="Proteomes" id="UP000664169"/>
    </source>
</evidence>
<evidence type="ECO:0000256" key="1">
    <source>
        <dbReference type="SAM" id="MobiDB-lite"/>
    </source>
</evidence>
<keyword evidence="4" id="KW-1185">Reference proteome</keyword>
<keyword evidence="2" id="KW-0472">Membrane</keyword>
<name>A0A8H3EQU2_9LECA</name>
<dbReference type="AlphaFoldDB" id="A0A8H3EQU2"/>
<comment type="caution">
    <text evidence="3">The sequence shown here is derived from an EMBL/GenBank/DDBJ whole genome shotgun (WGS) entry which is preliminary data.</text>
</comment>
<keyword evidence="2" id="KW-1133">Transmembrane helix</keyword>
<feature type="compositionally biased region" description="Basic and acidic residues" evidence="1">
    <location>
        <begin position="275"/>
        <end position="287"/>
    </location>
</feature>
<feature type="compositionally biased region" description="Basic and acidic residues" evidence="1">
    <location>
        <begin position="154"/>
        <end position="170"/>
    </location>
</feature>
<evidence type="ECO:0000313" key="3">
    <source>
        <dbReference type="EMBL" id="CAF9911071.1"/>
    </source>
</evidence>
<sequence length="317" mass="34708">MAPYLSFLRSSPSLEGLSPLALEEALSARDTAQNSYTPGHGSINATNINNNAIFALFGILGAGFVITSFWFFFWAKNGGFRWRKGDWEDYKSTVLRRKGPNGTILSGATKSTRLGNGSIVGSQGSMDTYKDLEKGSVRGGKGTKQKKSRGKQVKNSEDVDVRAYRHEKVAKVGGINREADGSHYEPTNSEASSHGGERHTHANRTSRRDFSYVPGTESNFSTESNDSRRPLRKPSAKYADEQSSTSRTHRPIRQVPRSTKHYSSGRTSNSGSYTDHLDFGGSHHEGSTDGSEQIRNTKSYHHPIAGLGRNANSGFPT</sequence>
<accession>A0A8H3EQU2</accession>
<dbReference type="OrthoDB" id="5393404at2759"/>
<keyword evidence="2" id="KW-0812">Transmembrane</keyword>
<gene>
    <name evidence="3" type="ORF">GOMPHAMPRED_007291</name>
</gene>
<feature type="region of interest" description="Disordered" evidence="1">
    <location>
        <begin position="115"/>
        <end position="317"/>
    </location>
</feature>
<feature type="compositionally biased region" description="Basic residues" evidence="1">
    <location>
        <begin position="141"/>
        <end position="152"/>
    </location>
</feature>
<dbReference type="EMBL" id="CAJPDQ010000006">
    <property type="protein sequence ID" value="CAF9911071.1"/>
    <property type="molecule type" value="Genomic_DNA"/>
</dbReference>
<feature type="compositionally biased region" description="Basic and acidic residues" evidence="1">
    <location>
        <begin position="195"/>
        <end position="210"/>
    </location>
</feature>
<feature type="transmembrane region" description="Helical" evidence="2">
    <location>
        <begin position="52"/>
        <end position="74"/>
    </location>
</feature>